<sequence length="267" mass="31078">MNKFYIQITLFLLTIFAYANNKALATELDSEGDTAPESIERCLTSEEIYEENKHLLCTNPEEIKHAEKLMSEALSHFKYHAVKKNGYNSYGNNPFKKIYYYKKTQRDGTTVDKVEYTVRDSDKYDEEINKLWDPNHGKSFNMKSPQRKIIRVYNPNLVLIQQRYKSRFGRHEKYFYALVTKVEVSKDTTAIVMTSPNINDHYPSGKKFKNTIIENANLLKIDVDPEDDIKEGLLKKTFVNLAGYLIQKKDKWVDATFIASIDGHSFV</sequence>
<dbReference type="EMBL" id="LT608183">
    <property type="protein sequence ID" value="SCL99959.1"/>
    <property type="molecule type" value="Genomic_DNA"/>
</dbReference>
<evidence type="ECO:0000313" key="3">
    <source>
        <dbReference type="Proteomes" id="UP000507536"/>
    </source>
</evidence>
<evidence type="ECO:0000313" key="2">
    <source>
        <dbReference type="EMBL" id="SCL99959.1"/>
    </source>
</evidence>
<reference evidence="2 3" key="1">
    <citation type="submission" date="2016-08" db="EMBL/GenBank/DDBJ databases">
        <authorList>
            <consortium name="Pathogen Informatics"/>
        </authorList>
    </citation>
    <scope>NUCLEOTIDE SEQUENCE [LARGE SCALE GENOMIC DNA]</scope>
    <source>
        <strain evidence="2 3">DS</strain>
    </source>
</reference>
<accession>A0A1C6X9L1</accession>
<dbReference type="Proteomes" id="UP000507536">
    <property type="component" value="Chromosome 3"/>
</dbReference>
<dbReference type="AlphaFoldDB" id="A0A1C6X9L1"/>
<dbReference type="InterPro" id="IPR006486">
    <property type="entry name" value="PYST_A"/>
</dbReference>
<protein>
    <submittedName>
        <fullName evidence="2">Fam-a protein</fullName>
    </submittedName>
</protein>
<dbReference type="NCBIfam" id="TIGR01599">
    <property type="entry name" value="PYST-A"/>
    <property type="match status" value="1"/>
</dbReference>
<feature type="chain" id="PRO_5008750380" evidence="1">
    <location>
        <begin position="26"/>
        <end position="267"/>
    </location>
</feature>
<dbReference type="SUPFAM" id="SSF55961">
    <property type="entry name" value="Bet v1-like"/>
    <property type="match status" value="1"/>
</dbReference>
<organism evidence="2 3">
    <name type="scientific">Plasmodium chabaudi adami</name>
    <dbReference type="NCBI Taxonomy" id="5826"/>
    <lineage>
        <taxon>Eukaryota</taxon>
        <taxon>Sar</taxon>
        <taxon>Alveolata</taxon>
        <taxon>Apicomplexa</taxon>
        <taxon>Aconoidasida</taxon>
        <taxon>Haemosporida</taxon>
        <taxon>Plasmodiidae</taxon>
        <taxon>Plasmodium</taxon>
        <taxon>Plasmodium (Vinckeia)</taxon>
    </lineage>
</organism>
<name>A0A1C6X9L1_PLACE</name>
<feature type="signal peptide" evidence="1">
    <location>
        <begin position="1"/>
        <end position="25"/>
    </location>
</feature>
<proteinExistence type="predicted"/>
<evidence type="ECO:0000256" key="1">
    <source>
        <dbReference type="SAM" id="SignalP"/>
    </source>
</evidence>
<gene>
    <name evidence="2" type="ORF">PCHDS_000032200</name>
</gene>
<keyword evidence="1" id="KW-0732">Signal</keyword>